<sequence>MSGTVLVGGGTGFIGNHLIKALKNKNYAVKIVSRMPGPVNISWQELNSRGLPQNTVAVVNLAGQNVMDFKRRWTTGFKQNVFSSRVNTTTSLAEAINKASTKPKVYVAMSGVGAYKPDSNKEYDECSPLENFDFFSKLVLEWEKAATLDLESKSNCRVVTIRSGVVLGKNGGMIKQLYLPFYLGLGGPVGNGSQYLPWIHIKDLVELILYSIENDKVEGVLNGVAPQLCTNKEFSNAFAKALKRPALIPIPSFIFNLILGTERAKMITTGQKVIPQRTQEFGFTFSFPDVVSACRNIVKEA</sequence>
<dbReference type="SUPFAM" id="SSF51735">
    <property type="entry name" value="NAD(P)-binding Rossmann-fold domains"/>
    <property type="match status" value="1"/>
</dbReference>
<dbReference type="InterPro" id="IPR013549">
    <property type="entry name" value="DUF1731"/>
</dbReference>
<dbReference type="Gene3D" id="3.40.50.720">
    <property type="entry name" value="NAD(P)-binding Rossmann-like Domain"/>
    <property type="match status" value="1"/>
</dbReference>
<dbReference type="Pfam" id="PF01370">
    <property type="entry name" value="Epimerase"/>
    <property type="match status" value="1"/>
</dbReference>
<proteinExistence type="predicted"/>
<evidence type="ECO:0008006" key="5">
    <source>
        <dbReference type="Google" id="ProtNLM"/>
    </source>
</evidence>
<name>A0ABD1FE41_HYPHA</name>
<dbReference type="PANTHER" id="PTHR11092">
    <property type="entry name" value="SUGAR NUCLEOTIDE EPIMERASE RELATED"/>
    <property type="match status" value="1"/>
</dbReference>
<keyword evidence="4" id="KW-1185">Reference proteome</keyword>
<gene>
    <name evidence="3" type="ORF">ABEB36_001310</name>
</gene>
<accession>A0ABD1FE41</accession>
<evidence type="ECO:0000259" key="1">
    <source>
        <dbReference type="Pfam" id="PF01370"/>
    </source>
</evidence>
<evidence type="ECO:0000313" key="4">
    <source>
        <dbReference type="Proteomes" id="UP001566132"/>
    </source>
</evidence>
<dbReference type="Pfam" id="PF08338">
    <property type="entry name" value="DUF1731"/>
    <property type="match status" value="1"/>
</dbReference>
<evidence type="ECO:0000259" key="2">
    <source>
        <dbReference type="Pfam" id="PF08338"/>
    </source>
</evidence>
<organism evidence="3 4">
    <name type="scientific">Hypothenemus hampei</name>
    <name type="common">Coffee berry borer</name>
    <dbReference type="NCBI Taxonomy" id="57062"/>
    <lineage>
        <taxon>Eukaryota</taxon>
        <taxon>Metazoa</taxon>
        <taxon>Ecdysozoa</taxon>
        <taxon>Arthropoda</taxon>
        <taxon>Hexapoda</taxon>
        <taxon>Insecta</taxon>
        <taxon>Pterygota</taxon>
        <taxon>Neoptera</taxon>
        <taxon>Endopterygota</taxon>
        <taxon>Coleoptera</taxon>
        <taxon>Polyphaga</taxon>
        <taxon>Cucujiformia</taxon>
        <taxon>Curculionidae</taxon>
        <taxon>Scolytinae</taxon>
        <taxon>Hypothenemus</taxon>
    </lineage>
</organism>
<dbReference type="NCBIfam" id="TIGR01777">
    <property type="entry name" value="yfcH"/>
    <property type="match status" value="1"/>
</dbReference>
<evidence type="ECO:0000313" key="3">
    <source>
        <dbReference type="EMBL" id="KAL1517561.1"/>
    </source>
</evidence>
<protein>
    <recommendedName>
        <fullName evidence="5">Epimerase family protein SDR39U1</fullName>
    </recommendedName>
</protein>
<feature type="domain" description="DUF1731" evidence="2">
    <location>
        <begin position="250"/>
        <end position="297"/>
    </location>
</feature>
<dbReference type="InterPro" id="IPR036291">
    <property type="entry name" value="NAD(P)-bd_dom_sf"/>
</dbReference>
<dbReference type="EMBL" id="JBDJPC010000001">
    <property type="protein sequence ID" value="KAL1517561.1"/>
    <property type="molecule type" value="Genomic_DNA"/>
</dbReference>
<feature type="domain" description="NAD-dependent epimerase/dehydratase" evidence="1">
    <location>
        <begin position="5"/>
        <end position="215"/>
    </location>
</feature>
<dbReference type="InterPro" id="IPR001509">
    <property type="entry name" value="Epimerase_deHydtase"/>
</dbReference>
<dbReference type="PANTHER" id="PTHR11092:SF0">
    <property type="entry name" value="EPIMERASE FAMILY PROTEIN SDR39U1"/>
    <property type="match status" value="1"/>
</dbReference>
<dbReference type="AlphaFoldDB" id="A0ABD1FE41"/>
<dbReference type="Proteomes" id="UP001566132">
    <property type="component" value="Unassembled WGS sequence"/>
</dbReference>
<comment type="caution">
    <text evidence="3">The sequence shown here is derived from an EMBL/GenBank/DDBJ whole genome shotgun (WGS) entry which is preliminary data.</text>
</comment>
<dbReference type="InterPro" id="IPR010099">
    <property type="entry name" value="SDR39U1"/>
</dbReference>
<reference evidence="3 4" key="1">
    <citation type="submission" date="2024-05" db="EMBL/GenBank/DDBJ databases">
        <title>Genetic variation in Jamaican populations of the coffee berry borer (Hypothenemus hampei).</title>
        <authorList>
            <person name="Errbii M."/>
            <person name="Myrie A."/>
        </authorList>
    </citation>
    <scope>NUCLEOTIDE SEQUENCE [LARGE SCALE GENOMIC DNA]</scope>
    <source>
        <strain evidence="3">JA-Hopewell-2020-01-JO</strain>
        <tissue evidence="3">Whole body</tissue>
    </source>
</reference>